<dbReference type="AlphaFoldDB" id="A0AAV1WY03"/>
<keyword evidence="5" id="KW-1185">Reference proteome</keyword>
<gene>
    <name evidence="4" type="ORF">LLUT_LOCUS14631</name>
</gene>
<dbReference type="Proteomes" id="UP001497480">
    <property type="component" value="Unassembled WGS sequence"/>
</dbReference>
<evidence type="ECO:0000313" key="5">
    <source>
        <dbReference type="Proteomes" id="UP001497480"/>
    </source>
</evidence>
<sequence length="87" mass="9538">MNLFTLRSAVRGFVTQCGWNSTLGGVSDGLPIVTWPMYGEQFYNAIFVSVMVKIGVGFEAQTWIGMMGGEPVKKDAIEKAEKMISTL</sequence>
<dbReference type="GO" id="GO:0035251">
    <property type="term" value="F:UDP-glucosyltransferase activity"/>
    <property type="evidence" value="ECO:0007669"/>
    <property type="project" value="TreeGrafter"/>
</dbReference>
<evidence type="ECO:0000313" key="4">
    <source>
        <dbReference type="EMBL" id="CAL0313571.1"/>
    </source>
</evidence>
<organism evidence="4 5">
    <name type="scientific">Lupinus luteus</name>
    <name type="common">European yellow lupine</name>
    <dbReference type="NCBI Taxonomy" id="3873"/>
    <lineage>
        <taxon>Eukaryota</taxon>
        <taxon>Viridiplantae</taxon>
        <taxon>Streptophyta</taxon>
        <taxon>Embryophyta</taxon>
        <taxon>Tracheophyta</taxon>
        <taxon>Spermatophyta</taxon>
        <taxon>Magnoliopsida</taxon>
        <taxon>eudicotyledons</taxon>
        <taxon>Gunneridae</taxon>
        <taxon>Pentapetalae</taxon>
        <taxon>rosids</taxon>
        <taxon>fabids</taxon>
        <taxon>Fabales</taxon>
        <taxon>Fabaceae</taxon>
        <taxon>Papilionoideae</taxon>
        <taxon>50 kb inversion clade</taxon>
        <taxon>genistoids sensu lato</taxon>
        <taxon>core genistoids</taxon>
        <taxon>Genisteae</taxon>
        <taxon>Lupinus</taxon>
    </lineage>
</organism>
<keyword evidence="3" id="KW-0808">Transferase</keyword>
<name>A0AAV1WY03_LUPLU</name>
<dbReference type="InterPro" id="IPR002213">
    <property type="entry name" value="UDP_glucos_trans"/>
</dbReference>
<protein>
    <submittedName>
        <fullName evidence="4">Uncharacterized protein</fullName>
    </submittedName>
</protein>
<evidence type="ECO:0000256" key="1">
    <source>
        <dbReference type="ARBA" id="ARBA00009995"/>
    </source>
</evidence>
<reference evidence="4 5" key="1">
    <citation type="submission" date="2024-03" db="EMBL/GenBank/DDBJ databases">
        <authorList>
            <person name="Martinez-Hernandez J."/>
        </authorList>
    </citation>
    <scope>NUCLEOTIDE SEQUENCE [LARGE SCALE GENOMIC DNA]</scope>
</reference>
<comment type="caution">
    <text evidence="4">The sequence shown here is derived from an EMBL/GenBank/DDBJ whole genome shotgun (WGS) entry which is preliminary data.</text>
</comment>
<evidence type="ECO:0000256" key="3">
    <source>
        <dbReference type="ARBA" id="ARBA00022679"/>
    </source>
</evidence>
<comment type="similarity">
    <text evidence="1">Belongs to the UDP-glycosyltransferase family.</text>
</comment>
<dbReference type="SUPFAM" id="SSF53756">
    <property type="entry name" value="UDP-Glycosyltransferase/glycogen phosphorylase"/>
    <property type="match status" value="1"/>
</dbReference>
<evidence type="ECO:0000256" key="2">
    <source>
        <dbReference type="ARBA" id="ARBA00022676"/>
    </source>
</evidence>
<proteinExistence type="inferred from homology"/>
<dbReference type="PANTHER" id="PTHR48047:SF45">
    <property type="entry name" value="SCOPOLETIN GLUCOSYLTRANSFERASE-LIKE"/>
    <property type="match status" value="1"/>
</dbReference>
<dbReference type="Gene3D" id="3.40.50.2000">
    <property type="entry name" value="Glycogen Phosphorylase B"/>
    <property type="match status" value="1"/>
</dbReference>
<dbReference type="Pfam" id="PF00201">
    <property type="entry name" value="UDPGT"/>
    <property type="match status" value="1"/>
</dbReference>
<accession>A0AAV1WY03</accession>
<dbReference type="EMBL" id="CAXHTB010000010">
    <property type="protein sequence ID" value="CAL0313571.1"/>
    <property type="molecule type" value="Genomic_DNA"/>
</dbReference>
<keyword evidence="2" id="KW-0328">Glycosyltransferase</keyword>
<dbReference type="PANTHER" id="PTHR48047">
    <property type="entry name" value="GLYCOSYLTRANSFERASE"/>
    <property type="match status" value="1"/>
</dbReference>